<accession>A0A1X7AGC0</accession>
<keyword evidence="4" id="KW-0812">Transmembrane</keyword>
<dbReference type="EMBL" id="FWPT01000002">
    <property type="protein sequence ID" value="SMA38835.1"/>
    <property type="molecule type" value="Genomic_DNA"/>
</dbReference>
<name>A0A1X7AGC0_9GAMM</name>
<sequence length="169" mass="19482">MRSVQRLQWALLGLLTISLAINLIIGGYLLGERYVLANYIQETETQDEQNRKPAREAHAFRKIAFSLSPDGRKILADLFQPARETLQSQRRRSWETRRHAQDLMQAESFDSDAYLVAVAEADVAQREYRSHIRGLFYQALVQMETQDRQVLARHVKNIGLNAASANRDR</sequence>
<organism evidence="5 6">
    <name type="scientific">Parendozoicomonas haliclonae</name>
    <dbReference type="NCBI Taxonomy" id="1960125"/>
    <lineage>
        <taxon>Bacteria</taxon>
        <taxon>Pseudomonadati</taxon>
        <taxon>Pseudomonadota</taxon>
        <taxon>Gammaproteobacteria</taxon>
        <taxon>Oceanospirillales</taxon>
        <taxon>Endozoicomonadaceae</taxon>
        <taxon>Parendozoicomonas</taxon>
    </lineage>
</organism>
<evidence type="ECO:0000256" key="3">
    <source>
        <dbReference type="ARBA" id="ARBA00045001"/>
    </source>
</evidence>
<keyword evidence="4" id="KW-0472">Membrane</keyword>
<feature type="transmembrane region" description="Helical" evidence="4">
    <location>
        <begin position="7"/>
        <end position="30"/>
    </location>
</feature>
<evidence type="ECO:0000313" key="6">
    <source>
        <dbReference type="Proteomes" id="UP000196573"/>
    </source>
</evidence>
<evidence type="ECO:0000256" key="1">
    <source>
        <dbReference type="ARBA" id="ARBA00044945"/>
    </source>
</evidence>
<dbReference type="Proteomes" id="UP000196573">
    <property type="component" value="Unassembled WGS sequence"/>
</dbReference>
<dbReference type="Pfam" id="PF13801">
    <property type="entry name" value="Metal_resist"/>
    <property type="match status" value="1"/>
</dbReference>
<gene>
    <name evidence="5" type="ORF">EHSB41UT_00931</name>
</gene>
<keyword evidence="6" id="KW-1185">Reference proteome</keyword>
<protein>
    <recommendedName>
        <fullName evidence="2">Signaling pathway modulator ZraP</fullName>
    </recommendedName>
    <alternativeName>
        <fullName evidence="3">Zinc resistance-associated protein</fullName>
    </alternativeName>
</protein>
<dbReference type="InterPro" id="IPR025961">
    <property type="entry name" value="Metal_resist"/>
</dbReference>
<dbReference type="AlphaFoldDB" id="A0A1X7AGC0"/>
<comment type="similarity">
    <text evidence="1">Belongs to the ZraP family.</text>
</comment>
<keyword evidence="4" id="KW-1133">Transmembrane helix</keyword>
<dbReference type="RefSeq" id="WP_087107389.1">
    <property type="nucleotide sequence ID" value="NZ_CBCSCN010000001.1"/>
</dbReference>
<evidence type="ECO:0000313" key="5">
    <source>
        <dbReference type="EMBL" id="SMA38835.1"/>
    </source>
</evidence>
<evidence type="ECO:0000256" key="2">
    <source>
        <dbReference type="ARBA" id="ARBA00044983"/>
    </source>
</evidence>
<proteinExistence type="inferred from homology"/>
<evidence type="ECO:0000256" key="4">
    <source>
        <dbReference type="SAM" id="Phobius"/>
    </source>
</evidence>
<reference evidence="5 6" key="1">
    <citation type="submission" date="2017-03" db="EMBL/GenBank/DDBJ databases">
        <authorList>
            <person name="Afonso C.L."/>
            <person name="Miller P.J."/>
            <person name="Scott M.A."/>
            <person name="Spackman E."/>
            <person name="Goraichik I."/>
            <person name="Dimitrov K.M."/>
            <person name="Suarez D.L."/>
            <person name="Swayne D.E."/>
        </authorList>
    </citation>
    <scope>NUCLEOTIDE SEQUENCE [LARGE SCALE GENOMIC DNA]</scope>
    <source>
        <strain evidence="5">SB41UT1</strain>
    </source>
</reference>